<name>A0A8K0MXH3_COCNU</name>
<dbReference type="GO" id="GO:0005634">
    <property type="term" value="C:nucleus"/>
    <property type="evidence" value="ECO:0007669"/>
    <property type="project" value="UniProtKB-SubCell"/>
</dbReference>
<evidence type="ECO:0000256" key="10">
    <source>
        <dbReference type="SAM" id="MobiDB-lite"/>
    </source>
</evidence>
<dbReference type="PANTHER" id="PTHR31251:SF208">
    <property type="entry name" value="SQUAMOSA PROMOTER-BINDING-LIKE PROTEIN 18"/>
    <property type="match status" value="1"/>
</dbReference>
<feature type="region of interest" description="Disordered" evidence="10">
    <location>
        <begin position="190"/>
        <end position="212"/>
    </location>
</feature>
<evidence type="ECO:0000256" key="2">
    <source>
        <dbReference type="ARBA" id="ARBA00022723"/>
    </source>
</evidence>
<evidence type="ECO:0000259" key="11">
    <source>
        <dbReference type="PROSITE" id="PS51141"/>
    </source>
</evidence>
<dbReference type="OrthoDB" id="514967at2759"/>
<dbReference type="GO" id="GO:0003677">
    <property type="term" value="F:DNA binding"/>
    <property type="evidence" value="ECO:0007669"/>
    <property type="project" value="UniProtKB-KW"/>
</dbReference>
<dbReference type="InterPro" id="IPR004333">
    <property type="entry name" value="SBP_dom"/>
</dbReference>
<dbReference type="FunFam" id="4.10.1100.10:FF:000001">
    <property type="entry name" value="Squamosa promoter-binding-like protein 14"/>
    <property type="match status" value="1"/>
</dbReference>
<protein>
    <submittedName>
        <fullName evidence="12">Squamosa promoter-binding-like protein 16</fullName>
    </submittedName>
</protein>
<evidence type="ECO:0000256" key="1">
    <source>
        <dbReference type="ARBA" id="ARBA00004123"/>
    </source>
</evidence>
<gene>
    <name evidence="12" type="ORF">COCNU_02G014110</name>
</gene>
<reference evidence="12" key="1">
    <citation type="journal article" date="2017" name="Gigascience">
        <title>The genome draft of coconut (Cocos nucifera).</title>
        <authorList>
            <person name="Xiao Y."/>
            <person name="Xu P."/>
            <person name="Fan H."/>
            <person name="Baudouin L."/>
            <person name="Xia W."/>
            <person name="Bocs S."/>
            <person name="Xu J."/>
            <person name="Li Q."/>
            <person name="Guo A."/>
            <person name="Zhou L."/>
            <person name="Li J."/>
            <person name="Wu Y."/>
            <person name="Ma Z."/>
            <person name="Armero A."/>
            <person name="Issali A.E."/>
            <person name="Liu N."/>
            <person name="Peng M."/>
            <person name="Yang Y."/>
        </authorList>
    </citation>
    <scope>NUCLEOTIDE SEQUENCE</scope>
    <source>
        <tissue evidence="12">Spear leaf of Hainan Tall coconut</tissue>
    </source>
</reference>
<dbReference type="InterPro" id="IPR036893">
    <property type="entry name" value="SBP_sf"/>
</dbReference>
<keyword evidence="7" id="KW-0804">Transcription</keyword>
<dbReference type="SUPFAM" id="SSF103612">
    <property type="entry name" value="SBT domain"/>
    <property type="match status" value="1"/>
</dbReference>
<dbReference type="InterPro" id="IPR044817">
    <property type="entry name" value="SBP-like"/>
</dbReference>
<evidence type="ECO:0000256" key="9">
    <source>
        <dbReference type="PROSITE-ProRule" id="PRU00470"/>
    </source>
</evidence>
<reference evidence="12" key="2">
    <citation type="submission" date="2019-07" db="EMBL/GenBank/DDBJ databases">
        <authorList>
            <person name="Yang Y."/>
            <person name="Bocs S."/>
            <person name="Baudouin L."/>
        </authorList>
    </citation>
    <scope>NUCLEOTIDE SEQUENCE</scope>
    <source>
        <tissue evidence="12">Spear leaf of Hainan Tall coconut</tissue>
    </source>
</reference>
<evidence type="ECO:0000313" key="13">
    <source>
        <dbReference type="Proteomes" id="UP000797356"/>
    </source>
</evidence>
<keyword evidence="13" id="KW-1185">Reference proteome</keyword>
<evidence type="ECO:0000256" key="8">
    <source>
        <dbReference type="ARBA" id="ARBA00023242"/>
    </source>
</evidence>
<dbReference type="PANTHER" id="PTHR31251">
    <property type="entry name" value="SQUAMOSA PROMOTER-BINDING-LIKE PROTEIN 4"/>
    <property type="match status" value="1"/>
</dbReference>
<keyword evidence="2" id="KW-0479">Metal-binding</keyword>
<dbReference type="GO" id="GO:0008270">
    <property type="term" value="F:zinc ion binding"/>
    <property type="evidence" value="ECO:0007669"/>
    <property type="project" value="UniProtKB-KW"/>
</dbReference>
<keyword evidence="5" id="KW-0805">Transcription regulation</keyword>
<sequence>MPRGLFKVGQDYGEMKEKGMGYSFFSLDDIFFGHPGLFFIETGSNELAQHAEPNMGSVFGLSGGLGSQTGGVECSVDLKLGGLGEFRPSERWKEQSRVSTLASSSSSGPSKRARAPTSATQIVSCLVDGCKADLSNCRDYHRRHKVCEVHSKTPTVMVGGLEQRFCQQCSRFHLLAEFDEVKRSCRKRLDGHNRRRRKPQPESINSGSMFSNHHGTNLSTYPQIFPTATSEINWTGIAKSEEDTLYAHHPPLHVMDRQHHVGSFSLSFREGKQFPFMQDSDAAYGSRATLKPSVCQPLLGTNSLAENCGGKFFSDGLTQVIDSDCALSLLSSPTQTSGINVGQMVSADRIPMGQPLVSTVQYSGLGRYSGSHASSSVSPAGFSCAGIDDEHVGNVMVSDAADADLHCQSIFHVGGEGPSTSEALPFSWQ</sequence>
<comment type="caution">
    <text evidence="12">The sequence shown here is derived from an EMBL/GenBank/DDBJ whole genome shotgun (WGS) entry which is preliminary data.</text>
</comment>
<evidence type="ECO:0000256" key="7">
    <source>
        <dbReference type="ARBA" id="ARBA00023163"/>
    </source>
</evidence>
<evidence type="ECO:0000256" key="5">
    <source>
        <dbReference type="ARBA" id="ARBA00023015"/>
    </source>
</evidence>
<dbReference type="Pfam" id="PF03110">
    <property type="entry name" value="SBP"/>
    <property type="match status" value="1"/>
</dbReference>
<feature type="domain" description="SBP-type" evidence="11">
    <location>
        <begin position="122"/>
        <end position="199"/>
    </location>
</feature>
<organism evidence="12 13">
    <name type="scientific">Cocos nucifera</name>
    <name type="common">Coconut palm</name>
    <dbReference type="NCBI Taxonomy" id="13894"/>
    <lineage>
        <taxon>Eukaryota</taxon>
        <taxon>Viridiplantae</taxon>
        <taxon>Streptophyta</taxon>
        <taxon>Embryophyta</taxon>
        <taxon>Tracheophyta</taxon>
        <taxon>Spermatophyta</taxon>
        <taxon>Magnoliopsida</taxon>
        <taxon>Liliopsida</taxon>
        <taxon>Arecaceae</taxon>
        <taxon>Arecoideae</taxon>
        <taxon>Cocoseae</taxon>
        <taxon>Attaleinae</taxon>
        <taxon>Cocos</taxon>
    </lineage>
</organism>
<dbReference type="Gene3D" id="4.10.1100.10">
    <property type="entry name" value="Transcription factor, SBP-box domain"/>
    <property type="match status" value="1"/>
</dbReference>
<keyword evidence="6" id="KW-0238">DNA-binding</keyword>
<dbReference type="EMBL" id="CM017873">
    <property type="protein sequence ID" value="KAG1331443.1"/>
    <property type="molecule type" value="Genomic_DNA"/>
</dbReference>
<comment type="subcellular location">
    <subcellularLocation>
        <location evidence="1">Nucleus</location>
    </subcellularLocation>
</comment>
<dbReference type="Proteomes" id="UP000797356">
    <property type="component" value="Chromosome 2"/>
</dbReference>
<evidence type="ECO:0000313" key="12">
    <source>
        <dbReference type="EMBL" id="KAG1331443.1"/>
    </source>
</evidence>
<keyword evidence="8" id="KW-0539">Nucleus</keyword>
<accession>A0A8K0MXH3</accession>
<keyword evidence="4" id="KW-0862">Zinc</keyword>
<evidence type="ECO:0000256" key="4">
    <source>
        <dbReference type="ARBA" id="ARBA00022833"/>
    </source>
</evidence>
<keyword evidence="3 9" id="KW-0863">Zinc-finger</keyword>
<feature type="compositionally biased region" description="Polar residues" evidence="10">
    <location>
        <begin position="202"/>
        <end position="212"/>
    </location>
</feature>
<evidence type="ECO:0000256" key="3">
    <source>
        <dbReference type="ARBA" id="ARBA00022771"/>
    </source>
</evidence>
<feature type="compositionally biased region" description="Low complexity" evidence="10">
    <location>
        <begin position="97"/>
        <end position="110"/>
    </location>
</feature>
<dbReference type="AlphaFoldDB" id="A0A8K0MXH3"/>
<feature type="region of interest" description="Disordered" evidence="10">
    <location>
        <begin position="94"/>
        <end position="115"/>
    </location>
</feature>
<evidence type="ECO:0000256" key="6">
    <source>
        <dbReference type="ARBA" id="ARBA00023125"/>
    </source>
</evidence>
<dbReference type="PROSITE" id="PS51141">
    <property type="entry name" value="ZF_SBP"/>
    <property type="match status" value="1"/>
</dbReference>
<proteinExistence type="predicted"/>